<organism evidence="1">
    <name type="scientific">Pseudomonas marincola</name>
    <dbReference type="NCBI Taxonomy" id="437900"/>
    <lineage>
        <taxon>Bacteria</taxon>
        <taxon>Pseudomonadati</taxon>
        <taxon>Pseudomonadota</taxon>
        <taxon>Gammaproteobacteria</taxon>
        <taxon>Pseudomonadales</taxon>
        <taxon>Pseudomonadaceae</taxon>
        <taxon>Pseudomonas</taxon>
    </lineage>
</organism>
<sequence>MVVHAISPPKHDANVLFFNELRFGYVGVWGGVSMESSRLGGFRWVERSWRADGVGRVRCLSIFRFVVLQNYMFVSLGGII</sequence>
<name>A0A653E1H2_9PSED</name>
<dbReference type="AlphaFoldDB" id="A0A653E1H2"/>
<gene>
    <name evidence="1" type="ORF">PMYSY11_1002</name>
</gene>
<protein>
    <submittedName>
        <fullName evidence="1">Uncharacterized protein</fullName>
    </submittedName>
</protein>
<accession>A0A653E1H2</accession>
<proteinExistence type="predicted"/>
<dbReference type="EMBL" id="LR215729">
    <property type="protein sequence ID" value="VEV96049.1"/>
    <property type="molecule type" value="Genomic_DNA"/>
</dbReference>
<reference evidence="1" key="1">
    <citation type="submission" date="2019-02" db="EMBL/GenBank/DDBJ databases">
        <authorList>
            <consortium name="Genoscope - CEA"/>
            <person name="William W."/>
        </authorList>
    </citation>
    <scope>NUCLEOTIDE SEQUENCE [LARGE SCALE GENOMIC DNA]</scope>
    <source>
        <strain evidence="1">YSy11</strain>
    </source>
</reference>
<evidence type="ECO:0000313" key="1">
    <source>
        <dbReference type="EMBL" id="VEV96049.1"/>
    </source>
</evidence>